<proteinExistence type="predicted"/>
<dbReference type="InterPro" id="IPR011075">
    <property type="entry name" value="TetR_C"/>
</dbReference>
<keyword evidence="7" id="KW-1185">Reference proteome</keyword>
<feature type="domain" description="HTH tetR-type" evidence="5">
    <location>
        <begin position="22"/>
        <end position="82"/>
    </location>
</feature>
<sequence length="223" mass="25098">MKKRSGSLPVQENKSRGRQRSLEAEASILKATLYLLERKSLREITTDAIARSAGVSKATIYKWWPNKSLVALDAYLGSMAERVVMPDTGSAFKDFTLQLQSVMSFYKSPSGRLFCQFIAEGQSDPAFLTLFRERFLYARRDAVRVMWQRGVMRGEIRKEVDSEIALDLIYGPMIFRLLAGHGSLNQHDSDAMVEAVFGGIQVSANNKYKTSKNLSNRTIAKNT</sequence>
<dbReference type="GO" id="GO:0000976">
    <property type="term" value="F:transcription cis-regulatory region binding"/>
    <property type="evidence" value="ECO:0007669"/>
    <property type="project" value="TreeGrafter"/>
</dbReference>
<dbReference type="eggNOG" id="COG1309">
    <property type="taxonomic scope" value="Bacteria"/>
</dbReference>
<dbReference type="KEGG" id="tsa:AciPR4_2286"/>
<protein>
    <submittedName>
        <fullName evidence="6">Regulatory protein TetR</fullName>
    </submittedName>
</protein>
<dbReference type="InterPro" id="IPR001647">
    <property type="entry name" value="HTH_TetR"/>
</dbReference>
<dbReference type="RefSeq" id="WP_013568816.1">
    <property type="nucleotide sequence ID" value="NC_014963.1"/>
</dbReference>
<dbReference type="Proteomes" id="UP000006844">
    <property type="component" value="Chromosome"/>
</dbReference>
<dbReference type="SUPFAM" id="SSF46689">
    <property type="entry name" value="Homeodomain-like"/>
    <property type="match status" value="1"/>
</dbReference>
<dbReference type="SUPFAM" id="SSF48498">
    <property type="entry name" value="Tetracyclin repressor-like, C-terminal domain"/>
    <property type="match status" value="1"/>
</dbReference>
<dbReference type="GO" id="GO:0003700">
    <property type="term" value="F:DNA-binding transcription factor activity"/>
    <property type="evidence" value="ECO:0007669"/>
    <property type="project" value="TreeGrafter"/>
</dbReference>
<dbReference type="AlphaFoldDB" id="E8UXR7"/>
<keyword evidence="1" id="KW-0805">Transcription regulation</keyword>
<accession>E8UXR7</accession>
<name>E8UXR7_TERSS</name>
<evidence type="ECO:0000256" key="1">
    <source>
        <dbReference type="ARBA" id="ARBA00023015"/>
    </source>
</evidence>
<dbReference type="Pfam" id="PF00440">
    <property type="entry name" value="TetR_N"/>
    <property type="match status" value="1"/>
</dbReference>
<dbReference type="Gene3D" id="1.10.10.60">
    <property type="entry name" value="Homeodomain-like"/>
    <property type="match status" value="1"/>
</dbReference>
<dbReference type="Gene3D" id="1.10.357.10">
    <property type="entry name" value="Tetracycline Repressor, domain 2"/>
    <property type="match status" value="1"/>
</dbReference>
<evidence type="ECO:0000313" key="7">
    <source>
        <dbReference type="Proteomes" id="UP000006844"/>
    </source>
</evidence>
<dbReference type="InterPro" id="IPR036271">
    <property type="entry name" value="Tet_transcr_reg_TetR-rel_C_sf"/>
</dbReference>
<evidence type="ECO:0000256" key="2">
    <source>
        <dbReference type="ARBA" id="ARBA00023125"/>
    </source>
</evidence>
<dbReference type="InterPro" id="IPR050109">
    <property type="entry name" value="HTH-type_TetR-like_transc_reg"/>
</dbReference>
<evidence type="ECO:0000259" key="5">
    <source>
        <dbReference type="PROSITE" id="PS50977"/>
    </source>
</evidence>
<dbReference type="InterPro" id="IPR009057">
    <property type="entry name" value="Homeodomain-like_sf"/>
</dbReference>
<gene>
    <name evidence="6" type="ordered locus">AciPR4_2286</name>
</gene>
<organism evidence="6 7">
    <name type="scientific">Terriglobus saanensis (strain ATCC BAA-1853 / DSM 23119 / SP1PR4)</name>
    <dbReference type="NCBI Taxonomy" id="401053"/>
    <lineage>
        <taxon>Bacteria</taxon>
        <taxon>Pseudomonadati</taxon>
        <taxon>Acidobacteriota</taxon>
        <taxon>Terriglobia</taxon>
        <taxon>Terriglobales</taxon>
        <taxon>Acidobacteriaceae</taxon>
        <taxon>Terriglobus</taxon>
    </lineage>
</organism>
<dbReference type="EMBL" id="CP002467">
    <property type="protein sequence ID" value="ADV83083.1"/>
    <property type="molecule type" value="Genomic_DNA"/>
</dbReference>
<reference evidence="6 7" key="1">
    <citation type="journal article" date="2012" name="Stand. Genomic Sci.">
        <title>Complete genome sequence of Terriglobus saanensis type strain SP1PR4(T), an Acidobacteria from tundra soil.</title>
        <authorList>
            <person name="Rawat S.R."/>
            <person name="Mannisto M.K."/>
            <person name="Starovoytov V."/>
            <person name="Goodwin L."/>
            <person name="Nolan M."/>
            <person name="Hauser L."/>
            <person name="Land M."/>
            <person name="Davenport K.W."/>
            <person name="Woyke T."/>
            <person name="Haggblom M.M."/>
        </authorList>
    </citation>
    <scope>NUCLEOTIDE SEQUENCE</scope>
    <source>
        <strain evidence="7">ATCC BAA-1853 / DSM 23119 / SP1PR4</strain>
    </source>
</reference>
<dbReference type="STRING" id="401053.AciPR4_2286"/>
<dbReference type="HOGENOM" id="CLU_069356_25_6_0"/>
<dbReference type="PANTHER" id="PTHR30055:SF148">
    <property type="entry name" value="TETR-FAMILY TRANSCRIPTIONAL REGULATOR"/>
    <property type="match status" value="1"/>
</dbReference>
<feature type="DNA-binding region" description="H-T-H motif" evidence="4">
    <location>
        <begin position="45"/>
        <end position="64"/>
    </location>
</feature>
<evidence type="ECO:0000256" key="3">
    <source>
        <dbReference type="ARBA" id="ARBA00023163"/>
    </source>
</evidence>
<dbReference type="Pfam" id="PF16859">
    <property type="entry name" value="TetR_C_11"/>
    <property type="match status" value="1"/>
</dbReference>
<dbReference type="PROSITE" id="PS50977">
    <property type="entry name" value="HTH_TETR_2"/>
    <property type="match status" value="1"/>
</dbReference>
<dbReference type="PANTHER" id="PTHR30055">
    <property type="entry name" value="HTH-TYPE TRANSCRIPTIONAL REGULATOR RUTR"/>
    <property type="match status" value="1"/>
</dbReference>
<evidence type="ECO:0000313" key="6">
    <source>
        <dbReference type="EMBL" id="ADV83083.1"/>
    </source>
</evidence>
<keyword evidence="3" id="KW-0804">Transcription</keyword>
<evidence type="ECO:0000256" key="4">
    <source>
        <dbReference type="PROSITE-ProRule" id="PRU00335"/>
    </source>
</evidence>
<keyword evidence="2 4" id="KW-0238">DNA-binding</keyword>